<proteinExistence type="predicted"/>
<gene>
    <name evidence="1" type="ORF">CEXT_3801</name>
</gene>
<keyword evidence="2" id="KW-1185">Reference proteome</keyword>
<dbReference type="EMBL" id="BPLR01006117">
    <property type="protein sequence ID" value="GIY07494.1"/>
    <property type="molecule type" value="Genomic_DNA"/>
</dbReference>
<organism evidence="1 2">
    <name type="scientific">Caerostris extrusa</name>
    <name type="common">Bark spider</name>
    <name type="synonym">Caerostris bankana</name>
    <dbReference type="NCBI Taxonomy" id="172846"/>
    <lineage>
        <taxon>Eukaryota</taxon>
        <taxon>Metazoa</taxon>
        <taxon>Ecdysozoa</taxon>
        <taxon>Arthropoda</taxon>
        <taxon>Chelicerata</taxon>
        <taxon>Arachnida</taxon>
        <taxon>Araneae</taxon>
        <taxon>Araneomorphae</taxon>
        <taxon>Entelegynae</taxon>
        <taxon>Araneoidea</taxon>
        <taxon>Araneidae</taxon>
        <taxon>Caerostris</taxon>
    </lineage>
</organism>
<protein>
    <submittedName>
        <fullName evidence="1">Uncharacterized protein</fullName>
    </submittedName>
</protein>
<evidence type="ECO:0000313" key="1">
    <source>
        <dbReference type="EMBL" id="GIY07494.1"/>
    </source>
</evidence>
<sequence>MNLMLLKTETNTADLDAETFAADEYNKKFKRINIIFKNKSNNREESDDCSSVQSISKRKFKLPLLELKSLVVKLKTGCHFGGDQKVKLPTLYDRIETQLRALESLGVTTEKYAAMLFPLVESCLSEEVFRAWQRNNSFNEKKRRISKI</sequence>
<comment type="caution">
    <text evidence="1">The sequence shown here is derived from an EMBL/GenBank/DDBJ whole genome shotgun (WGS) entry which is preliminary data.</text>
</comment>
<evidence type="ECO:0000313" key="2">
    <source>
        <dbReference type="Proteomes" id="UP001054945"/>
    </source>
</evidence>
<dbReference type="AlphaFoldDB" id="A0AAV4QGT1"/>
<dbReference type="Proteomes" id="UP001054945">
    <property type="component" value="Unassembled WGS sequence"/>
</dbReference>
<accession>A0AAV4QGT1</accession>
<name>A0AAV4QGT1_CAEEX</name>
<reference evidence="1 2" key="1">
    <citation type="submission" date="2021-06" db="EMBL/GenBank/DDBJ databases">
        <title>Caerostris extrusa draft genome.</title>
        <authorList>
            <person name="Kono N."/>
            <person name="Arakawa K."/>
        </authorList>
    </citation>
    <scope>NUCLEOTIDE SEQUENCE [LARGE SCALE GENOMIC DNA]</scope>
</reference>